<proteinExistence type="predicted"/>
<dbReference type="Proteomes" id="UP001161325">
    <property type="component" value="Unassembled WGS sequence"/>
</dbReference>
<keyword evidence="2" id="KW-1185">Reference proteome</keyword>
<evidence type="ECO:0000313" key="2">
    <source>
        <dbReference type="Proteomes" id="UP001161325"/>
    </source>
</evidence>
<protein>
    <submittedName>
        <fullName evidence="1">Uncharacterized protein</fullName>
    </submittedName>
</protein>
<gene>
    <name evidence="1" type="ORF">rosag_44360</name>
</gene>
<comment type="caution">
    <text evidence="1">The sequence shown here is derived from an EMBL/GenBank/DDBJ whole genome shotgun (WGS) entry which is preliminary data.</text>
</comment>
<name>A0AA37QLB4_9BACT</name>
<evidence type="ECO:0000313" key="1">
    <source>
        <dbReference type="EMBL" id="GLC27923.1"/>
    </source>
</evidence>
<dbReference type="EMBL" id="BRXS01000007">
    <property type="protein sequence ID" value="GLC27923.1"/>
    <property type="molecule type" value="Genomic_DNA"/>
</dbReference>
<dbReference type="AlphaFoldDB" id="A0AA37QLB4"/>
<sequence length="240" mass="25485">MYAPRGDAAVASTTARFPLAEAEELLSSLPGVISVRILETDGGGIGDVHVLTASDVSPKQTVRNVESALLAQFGLRVDHRKISVATTSDSGRARATRPTGPTLVPPTRALESVRRVYFEDVEVRRSSRALWCRVMLRRGAEIVSAEADAPPAERARVEELAARAAVSALVRAEGETLDLALEGAELVTAFGREFVFVGVAARQGRGATLLTGSCEVRDGVEAAAVLAVLDATNRWIARGR</sequence>
<organism evidence="1 2">
    <name type="scientific">Roseisolibacter agri</name>
    <dbReference type="NCBI Taxonomy" id="2014610"/>
    <lineage>
        <taxon>Bacteria</taxon>
        <taxon>Pseudomonadati</taxon>
        <taxon>Gemmatimonadota</taxon>
        <taxon>Gemmatimonadia</taxon>
        <taxon>Gemmatimonadales</taxon>
        <taxon>Gemmatimonadaceae</taxon>
        <taxon>Roseisolibacter</taxon>
    </lineage>
</organism>
<reference evidence="1" key="1">
    <citation type="submission" date="2022-08" db="EMBL/GenBank/DDBJ databases">
        <title>Draft genome sequencing of Roseisolibacter agri AW1220.</title>
        <authorList>
            <person name="Tobiishi Y."/>
            <person name="Tonouchi A."/>
        </authorList>
    </citation>
    <scope>NUCLEOTIDE SEQUENCE</scope>
    <source>
        <strain evidence="1">AW1220</strain>
    </source>
</reference>
<accession>A0AA37QLB4</accession>